<keyword evidence="3" id="KW-1185">Reference proteome</keyword>
<dbReference type="EMBL" id="VIIS01001994">
    <property type="protein sequence ID" value="KAF0289875.1"/>
    <property type="molecule type" value="Genomic_DNA"/>
</dbReference>
<dbReference type="Pfam" id="PF05699">
    <property type="entry name" value="Dimer_Tnp_hAT"/>
    <property type="match status" value="1"/>
</dbReference>
<feature type="domain" description="HAT C-terminal dimerisation" evidence="1">
    <location>
        <begin position="210"/>
        <end position="283"/>
    </location>
</feature>
<reference evidence="2 3" key="1">
    <citation type="submission" date="2019-07" db="EMBL/GenBank/DDBJ databases">
        <title>Draft genome assembly of a fouling barnacle, Amphibalanus amphitrite (Darwin, 1854): The first reference genome for Thecostraca.</title>
        <authorList>
            <person name="Kim W."/>
        </authorList>
    </citation>
    <scope>NUCLEOTIDE SEQUENCE [LARGE SCALE GENOMIC DNA]</scope>
    <source>
        <strain evidence="2">SNU_AA5</strain>
        <tissue evidence="2">Soma without cirri and trophi</tissue>
    </source>
</reference>
<dbReference type="PANTHER" id="PTHR46880">
    <property type="entry name" value="RAS-ASSOCIATING DOMAIN-CONTAINING PROTEIN"/>
    <property type="match status" value="1"/>
</dbReference>
<evidence type="ECO:0000259" key="1">
    <source>
        <dbReference type="Pfam" id="PF05699"/>
    </source>
</evidence>
<dbReference type="AlphaFoldDB" id="A0A6A4V824"/>
<dbReference type="Proteomes" id="UP000440578">
    <property type="component" value="Unassembled WGS sequence"/>
</dbReference>
<comment type="caution">
    <text evidence="2">The sequence shown here is derived from an EMBL/GenBank/DDBJ whole genome shotgun (WGS) entry which is preliminary data.</text>
</comment>
<organism evidence="2 3">
    <name type="scientific">Amphibalanus amphitrite</name>
    <name type="common">Striped barnacle</name>
    <name type="synonym">Balanus amphitrite</name>
    <dbReference type="NCBI Taxonomy" id="1232801"/>
    <lineage>
        <taxon>Eukaryota</taxon>
        <taxon>Metazoa</taxon>
        <taxon>Ecdysozoa</taxon>
        <taxon>Arthropoda</taxon>
        <taxon>Crustacea</taxon>
        <taxon>Multicrustacea</taxon>
        <taxon>Cirripedia</taxon>
        <taxon>Thoracica</taxon>
        <taxon>Thoracicalcarea</taxon>
        <taxon>Balanomorpha</taxon>
        <taxon>Balanoidea</taxon>
        <taxon>Balanidae</taxon>
        <taxon>Amphibalaninae</taxon>
        <taxon>Amphibalanus</taxon>
    </lineage>
</organism>
<name>A0A6A4V824_AMPAM</name>
<protein>
    <recommendedName>
        <fullName evidence="1">HAT C-terminal dimerisation domain-containing protein</fullName>
    </recommendedName>
</protein>
<dbReference type="OrthoDB" id="6375565at2759"/>
<gene>
    <name evidence="2" type="ORF">FJT64_011879</name>
</gene>
<dbReference type="InterPro" id="IPR012337">
    <property type="entry name" value="RNaseH-like_sf"/>
</dbReference>
<dbReference type="PANTHER" id="PTHR46880:SF5">
    <property type="entry name" value="DUF4371 DOMAIN-CONTAINING PROTEIN"/>
    <property type="match status" value="1"/>
</dbReference>
<evidence type="ECO:0000313" key="3">
    <source>
        <dbReference type="Proteomes" id="UP000440578"/>
    </source>
</evidence>
<evidence type="ECO:0000313" key="2">
    <source>
        <dbReference type="EMBL" id="KAF0289875.1"/>
    </source>
</evidence>
<sequence>MFEQWPALVKYFEAASKDDHVQSSKTILAALKDPVFKMYFAFLKYILPLVTKANELFQSESAQIQSVRRALVKLYISVAHNYLRADRDESLETISPDNPRNFIPLPDMYCGANVEAIILTSAVPDELVESFRLRVQMFYVELCHQIQKRFNFKDATWKLLEAMDPVTDVQSIIPLAVRFPNIVHEEEYETLNTEWRQIKSAADEKLPDKTLPPEQYWGAVAKIKDIGNVPAFPTVTKFVQSLLALPHSSAAAERVFSSLNLIKTQQRNRLHIDTVSSLILAKQHVSPSCYEWEPSAALKARIQDRKERDPHPRQ</sequence>
<dbReference type="GO" id="GO:0046983">
    <property type="term" value="F:protein dimerization activity"/>
    <property type="evidence" value="ECO:0007669"/>
    <property type="project" value="InterPro"/>
</dbReference>
<accession>A0A6A4V824</accession>
<dbReference type="InterPro" id="IPR008906">
    <property type="entry name" value="HATC_C_dom"/>
</dbReference>
<proteinExistence type="predicted"/>
<dbReference type="SUPFAM" id="SSF53098">
    <property type="entry name" value="Ribonuclease H-like"/>
    <property type="match status" value="1"/>
</dbReference>